<sequence length="873" mass="101936">MKGSNKKKKDENDNQKDEDKKTDNETFHLVGLKNQGATCYLNCVLQSLFHIPAFRFGVYKKTIREDENNLKKSAIYQLQILFKMLHSSKDSAVSTRPLTTSFGWKSSFLRKPQDPHFFLHWLLADALINDIKKVIDDLFEGKIRTTITGGKKNQKKYIDESFYDLSMIVKDCSSLKESFSKYIEPEEISQYKFSPYKDFTNATIKTSFLKMPKILYLHLKRSEYTFANRKIMTYFSFPSILDILPYLDPKNEHTGSTQYELFGVIVHHGSTAVGGHYYSYLRTSKEKDWYKFNDSLVMKSTEENAISKNFGGMDESPLTGNGTIKKYGAYMLIYVQQSQIDYIYNNKIFLSTPENIMKVNTNTAKDKKVTFLLFNDDSYIANSARSCINLTEKGYHETISIKSRKSISQFYEKVAKTHGIKVSTFRLWIISEQYQFYSILDPKSSKEINEIESKILYIDKNSINDNDNILISNKKIIFIFFYFRLTIFPLRFLFSMLIDEDDKLEIVLPKLASVLNTTENNIKNTKCYRYYQFGNSSNIQLTEFDISIESSQVLNGSCYIFQYKKDKDLSHAPFYYPIHQSTSNEIYLIEKIRYKAILDAQKYFQTLSETSVFDFTNNFSFTSNCSLVCPSEFPIRYFLELISKVSGTTKYQIFTKRIQKPIAIYNFEKIGQLFDYILKNNDSHIPLLFVSSILDPDIIPVNVIISYDAVHPFYYERVFIKPSDTTVFNDLLSLLTKKIDESYPKNEIRVLTIKNKMIEKICNLGQPCDYKADWIRFEVIPSEQRIKFAANVEKLCQCRFVGDINKIEELPFLLIINNKDTLNSLKEKIVNLEIIYKESELYLIKNKKIVNLKEEEEVIFSYIDNQSIILIRT</sequence>
<dbReference type="PANTHER" id="PTHR24006">
    <property type="entry name" value="UBIQUITIN CARBOXYL-TERMINAL HYDROLASE"/>
    <property type="match status" value="1"/>
</dbReference>
<dbReference type="InterPro" id="IPR018200">
    <property type="entry name" value="USP_CS"/>
</dbReference>
<dbReference type="Gene3D" id="3.90.70.10">
    <property type="entry name" value="Cysteine proteinases"/>
    <property type="match status" value="1"/>
</dbReference>
<evidence type="ECO:0000313" key="4">
    <source>
        <dbReference type="EMBL" id="KAK8886845.1"/>
    </source>
</evidence>
<reference evidence="4 5" key="1">
    <citation type="submission" date="2024-04" db="EMBL/GenBank/DDBJ databases">
        <title>Tritrichomonas musculus Genome.</title>
        <authorList>
            <person name="Alves-Ferreira E."/>
            <person name="Grigg M."/>
            <person name="Lorenzi H."/>
            <person name="Galac M."/>
        </authorList>
    </citation>
    <scope>NUCLEOTIDE SEQUENCE [LARGE SCALE GENOMIC DNA]</scope>
    <source>
        <strain evidence="4 5">EAF2021</strain>
    </source>
</reference>
<evidence type="ECO:0000256" key="1">
    <source>
        <dbReference type="RuleBase" id="RU366025"/>
    </source>
</evidence>
<dbReference type="PROSITE" id="PS00973">
    <property type="entry name" value="USP_2"/>
    <property type="match status" value="1"/>
</dbReference>
<dbReference type="Pfam" id="PF00443">
    <property type="entry name" value="UCH"/>
    <property type="match status" value="1"/>
</dbReference>
<keyword evidence="1" id="KW-0645">Protease</keyword>
<organism evidence="4 5">
    <name type="scientific">Tritrichomonas musculus</name>
    <dbReference type="NCBI Taxonomy" id="1915356"/>
    <lineage>
        <taxon>Eukaryota</taxon>
        <taxon>Metamonada</taxon>
        <taxon>Parabasalia</taxon>
        <taxon>Tritrichomonadida</taxon>
        <taxon>Tritrichomonadidae</taxon>
        <taxon>Tritrichomonas</taxon>
    </lineage>
</organism>
<dbReference type="Proteomes" id="UP001470230">
    <property type="component" value="Unassembled WGS sequence"/>
</dbReference>
<dbReference type="EMBL" id="JAPFFF010000006">
    <property type="protein sequence ID" value="KAK8886845.1"/>
    <property type="molecule type" value="Genomic_DNA"/>
</dbReference>
<dbReference type="PROSITE" id="PS50235">
    <property type="entry name" value="USP_3"/>
    <property type="match status" value="1"/>
</dbReference>
<name>A0ABR2K6U7_9EUKA</name>
<dbReference type="InterPro" id="IPR050164">
    <property type="entry name" value="Peptidase_C19"/>
</dbReference>
<accession>A0ABR2K6U7</accession>
<evidence type="ECO:0000313" key="5">
    <source>
        <dbReference type="Proteomes" id="UP001470230"/>
    </source>
</evidence>
<comment type="similarity">
    <text evidence="1">Belongs to the peptidase C19 family.</text>
</comment>
<dbReference type="PANTHER" id="PTHR24006:SF644">
    <property type="entry name" value="UBIQUITIN CARBOXYL-TERMINAL HYDROLASE 7"/>
    <property type="match status" value="1"/>
</dbReference>
<keyword evidence="1" id="KW-0378">Hydrolase</keyword>
<evidence type="ECO:0000259" key="3">
    <source>
        <dbReference type="PROSITE" id="PS50235"/>
    </source>
</evidence>
<gene>
    <name evidence="4" type="ORF">M9Y10_037878</name>
</gene>
<comment type="catalytic activity">
    <reaction evidence="1">
        <text>Thiol-dependent hydrolysis of ester, thioester, amide, peptide and isopeptide bonds formed by the C-terminal Gly of ubiquitin (a 76-residue protein attached to proteins as an intracellular targeting signal).</text>
        <dbReference type="EC" id="3.4.19.12"/>
    </reaction>
</comment>
<protein>
    <recommendedName>
        <fullName evidence="1">Ubiquitin carboxyl-terminal hydrolase</fullName>
        <ecNumber evidence="1">3.4.19.12</ecNumber>
    </recommendedName>
</protein>
<comment type="caution">
    <text evidence="4">The sequence shown here is derived from an EMBL/GenBank/DDBJ whole genome shotgun (WGS) entry which is preliminary data.</text>
</comment>
<dbReference type="EC" id="3.4.19.12" evidence="1"/>
<dbReference type="SUPFAM" id="SSF54001">
    <property type="entry name" value="Cysteine proteinases"/>
    <property type="match status" value="1"/>
</dbReference>
<feature type="domain" description="USP" evidence="3">
    <location>
        <begin position="30"/>
        <end position="337"/>
    </location>
</feature>
<proteinExistence type="inferred from homology"/>
<feature type="compositionally biased region" description="Basic and acidic residues" evidence="2">
    <location>
        <begin position="8"/>
        <end position="22"/>
    </location>
</feature>
<keyword evidence="1" id="KW-0833">Ubl conjugation pathway</keyword>
<dbReference type="InterPro" id="IPR038765">
    <property type="entry name" value="Papain-like_cys_pep_sf"/>
</dbReference>
<evidence type="ECO:0000256" key="2">
    <source>
        <dbReference type="SAM" id="MobiDB-lite"/>
    </source>
</evidence>
<dbReference type="InterPro" id="IPR001394">
    <property type="entry name" value="Peptidase_C19_UCH"/>
</dbReference>
<feature type="region of interest" description="Disordered" evidence="2">
    <location>
        <begin position="1"/>
        <end position="22"/>
    </location>
</feature>
<keyword evidence="1" id="KW-0788">Thiol protease</keyword>
<dbReference type="PROSITE" id="PS00972">
    <property type="entry name" value="USP_1"/>
    <property type="match status" value="1"/>
</dbReference>
<dbReference type="InterPro" id="IPR028889">
    <property type="entry name" value="USP"/>
</dbReference>
<keyword evidence="5" id="KW-1185">Reference proteome</keyword>